<feature type="region of interest" description="Disordered" evidence="1">
    <location>
        <begin position="15"/>
        <end position="60"/>
    </location>
</feature>
<reference evidence="2 3" key="1">
    <citation type="journal article" date="2021" name="J. Hered.">
        <title>A chromosome-level genome assembly of the parasitoid wasp, Cotesia glomerata (Hymenoptera: Braconidae).</title>
        <authorList>
            <person name="Pinto B.J."/>
            <person name="Weis J.J."/>
            <person name="Gamble T."/>
            <person name="Ode P.J."/>
            <person name="Paul R."/>
            <person name="Zaspel J.M."/>
        </authorList>
    </citation>
    <scope>NUCLEOTIDE SEQUENCE [LARGE SCALE GENOMIC DNA]</scope>
    <source>
        <strain evidence="2">CgM1</strain>
    </source>
</reference>
<proteinExistence type="predicted"/>
<name>A0AAV7J338_COTGL</name>
<protein>
    <submittedName>
        <fullName evidence="2">Uncharacterized protein</fullName>
    </submittedName>
</protein>
<evidence type="ECO:0000313" key="3">
    <source>
        <dbReference type="Proteomes" id="UP000826195"/>
    </source>
</evidence>
<evidence type="ECO:0000256" key="1">
    <source>
        <dbReference type="SAM" id="MobiDB-lite"/>
    </source>
</evidence>
<organism evidence="2 3">
    <name type="scientific">Cotesia glomerata</name>
    <name type="common">Lepidopteran parasitic wasp</name>
    <name type="synonym">Apanteles glomeratus</name>
    <dbReference type="NCBI Taxonomy" id="32391"/>
    <lineage>
        <taxon>Eukaryota</taxon>
        <taxon>Metazoa</taxon>
        <taxon>Ecdysozoa</taxon>
        <taxon>Arthropoda</taxon>
        <taxon>Hexapoda</taxon>
        <taxon>Insecta</taxon>
        <taxon>Pterygota</taxon>
        <taxon>Neoptera</taxon>
        <taxon>Endopterygota</taxon>
        <taxon>Hymenoptera</taxon>
        <taxon>Apocrita</taxon>
        <taxon>Ichneumonoidea</taxon>
        <taxon>Braconidae</taxon>
        <taxon>Microgastrinae</taxon>
        <taxon>Cotesia</taxon>
    </lineage>
</organism>
<keyword evidence="3" id="KW-1185">Reference proteome</keyword>
<evidence type="ECO:0000313" key="2">
    <source>
        <dbReference type="EMBL" id="KAH0567016.1"/>
    </source>
</evidence>
<comment type="caution">
    <text evidence="2">The sequence shown here is derived from an EMBL/GenBank/DDBJ whole genome shotgun (WGS) entry which is preliminary data.</text>
</comment>
<dbReference type="EMBL" id="JAHXZJ010000001">
    <property type="protein sequence ID" value="KAH0567016.1"/>
    <property type="molecule type" value="Genomic_DNA"/>
</dbReference>
<sequence>METIRKSVTRMRRFFRRNFSSRRTTREVNKDNENPQLNDRSKNSNLAASTETARKMEKKEAIKSNKPYYLWKDEIRKSRRRKADVNDVPYYYEFPRQN</sequence>
<feature type="compositionally biased region" description="Basic and acidic residues" evidence="1">
    <location>
        <begin position="24"/>
        <end position="33"/>
    </location>
</feature>
<accession>A0AAV7J338</accession>
<dbReference type="Proteomes" id="UP000826195">
    <property type="component" value="Unassembled WGS sequence"/>
</dbReference>
<gene>
    <name evidence="2" type="ORF">KQX54_006068</name>
</gene>
<feature type="compositionally biased region" description="Polar residues" evidence="1">
    <location>
        <begin position="34"/>
        <end position="51"/>
    </location>
</feature>
<dbReference type="AlphaFoldDB" id="A0AAV7J338"/>